<gene>
    <name evidence="2" type="ORF">CUC53_18300</name>
</gene>
<sequence>MFADPYCLPCERYNCWIEIDVRDEHNRSFKGQQAILTDQTGQSYTVTLQDGPTLVEGFAVGPVTVKIATDPWLKAAQRRAALNDNEVSPVADYTAAQPGHCDKVREHIKVTTGDLCLTDPDQPLPKGHQAGQAQPPRFITQHSYVIEVKGYQLTTLRIGVFFDGTSNSTFKHREGKPQLEAFLASCSAAEREAWIDACRDGDLPLGNDSEKNDVTNIGKAHDLYRLPTETWLTVPVYIEGIGASKGENDAVQATGGDAGSTGSGGRVEQACRTRIVE</sequence>
<dbReference type="AlphaFoldDB" id="A0A2H9U049"/>
<feature type="non-terminal residue" evidence="2">
    <location>
        <position position="277"/>
    </location>
</feature>
<dbReference type="EMBL" id="PGGC01000251">
    <property type="protein sequence ID" value="PJG57383.1"/>
    <property type="molecule type" value="Genomic_DNA"/>
</dbReference>
<evidence type="ECO:0000313" key="3">
    <source>
        <dbReference type="Proteomes" id="UP000235861"/>
    </source>
</evidence>
<accession>A0A2H9U049</accession>
<feature type="compositionally biased region" description="Gly residues" evidence="1">
    <location>
        <begin position="256"/>
        <end position="265"/>
    </location>
</feature>
<protein>
    <submittedName>
        <fullName evidence="2">Uncharacterized protein</fullName>
    </submittedName>
</protein>
<name>A0A2H9U049_9GAMM</name>
<dbReference type="Proteomes" id="UP000235861">
    <property type="component" value="Unassembled WGS sequence"/>
</dbReference>
<reference evidence="2 3" key="1">
    <citation type="submission" date="2017-11" db="EMBL/GenBank/DDBJ databases">
        <title>Draft genome sequence of environmental isolate Aeromonas cavernicola sp. nov. MDC 2508.</title>
        <authorList>
            <person name="Colston S.M."/>
            <person name="Navarro A."/>
            <person name="Martinez-Murcia A.J."/>
            <person name="Graf J."/>
        </authorList>
    </citation>
    <scope>NUCLEOTIDE SEQUENCE [LARGE SCALE GENOMIC DNA]</scope>
    <source>
        <strain evidence="2 3">MDC 2508</strain>
    </source>
</reference>
<organism evidence="2 3">
    <name type="scientific">Aeromonas cavernicola</name>
    <dbReference type="NCBI Taxonomy" id="1006623"/>
    <lineage>
        <taxon>Bacteria</taxon>
        <taxon>Pseudomonadati</taxon>
        <taxon>Pseudomonadota</taxon>
        <taxon>Gammaproteobacteria</taxon>
        <taxon>Aeromonadales</taxon>
        <taxon>Aeromonadaceae</taxon>
        <taxon>Aeromonas</taxon>
    </lineage>
</organism>
<evidence type="ECO:0000313" key="2">
    <source>
        <dbReference type="EMBL" id="PJG57383.1"/>
    </source>
</evidence>
<evidence type="ECO:0000256" key="1">
    <source>
        <dbReference type="SAM" id="MobiDB-lite"/>
    </source>
</evidence>
<feature type="region of interest" description="Disordered" evidence="1">
    <location>
        <begin position="249"/>
        <end position="270"/>
    </location>
</feature>
<keyword evidence="3" id="KW-1185">Reference proteome</keyword>
<proteinExistence type="predicted"/>
<comment type="caution">
    <text evidence="2">The sequence shown here is derived from an EMBL/GenBank/DDBJ whole genome shotgun (WGS) entry which is preliminary data.</text>
</comment>